<proteinExistence type="predicted"/>
<reference evidence="3" key="1">
    <citation type="journal article" date="2020" name="Stud. Mycol.">
        <title>101 Dothideomycetes genomes: a test case for predicting lifestyles and emergence of pathogens.</title>
        <authorList>
            <person name="Haridas S."/>
            <person name="Albert R."/>
            <person name="Binder M."/>
            <person name="Bloem J."/>
            <person name="Labutti K."/>
            <person name="Salamov A."/>
            <person name="Andreopoulos B."/>
            <person name="Baker S."/>
            <person name="Barry K."/>
            <person name="Bills G."/>
            <person name="Bluhm B."/>
            <person name="Cannon C."/>
            <person name="Castanera R."/>
            <person name="Culley D."/>
            <person name="Daum C."/>
            <person name="Ezra D."/>
            <person name="Gonzalez J."/>
            <person name="Henrissat B."/>
            <person name="Kuo A."/>
            <person name="Liang C."/>
            <person name="Lipzen A."/>
            <person name="Lutzoni F."/>
            <person name="Magnuson J."/>
            <person name="Mondo S."/>
            <person name="Nolan M."/>
            <person name="Ohm R."/>
            <person name="Pangilinan J."/>
            <person name="Park H.-J."/>
            <person name="Ramirez L."/>
            <person name="Alfaro M."/>
            <person name="Sun H."/>
            <person name="Tritt A."/>
            <person name="Yoshinaga Y."/>
            <person name="Zwiers L.-H."/>
            <person name="Turgeon B."/>
            <person name="Goodwin S."/>
            <person name="Spatafora J."/>
            <person name="Crous P."/>
            <person name="Grigoriev I."/>
        </authorList>
    </citation>
    <scope>NUCLEOTIDE SEQUENCE</scope>
    <source>
        <strain evidence="3">ATCC 16933</strain>
    </source>
</reference>
<organism evidence="3 4">
    <name type="scientific">Lineolata rhizophorae</name>
    <dbReference type="NCBI Taxonomy" id="578093"/>
    <lineage>
        <taxon>Eukaryota</taxon>
        <taxon>Fungi</taxon>
        <taxon>Dikarya</taxon>
        <taxon>Ascomycota</taxon>
        <taxon>Pezizomycotina</taxon>
        <taxon>Dothideomycetes</taxon>
        <taxon>Dothideomycetes incertae sedis</taxon>
        <taxon>Lineolatales</taxon>
        <taxon>Lineolataceae</taxon>
        <taxon>Lineolata</taxon>
    </lineage>
</organism>
<name>A0A6A6PCB0_9PEZI</name>
<evidence type="ECO:0000313" key="4">
    <source>
        <dbReference type="Proteomes" id="UP000799766"/>
    </source>
</evidence>
<protein>
    <recommendedName>
        <fullName evidence="5">Extracellular membrane protein CFEM domain-containing protein</fullName>
    </recommendedName>
</protein>
<dbReference type="AlphaFoldDB" id="A0A6A6PCB0"/>
<feature type="region of interest" description="Disordered" evidence="1">
    <location>
        <begin position="114"/>
        <end position="184"/>
    </location>
</feature>
<feature type="signal peptide" evidence="2">
    <location>
        <begin position="1"/>
        <end position="20"/>
    </location>
</feature>
<evidence type="ECO:0000313" key="3">
    <source>
        <dbReference type="EMBL" id="KAF2461479.1"/>
    </source>
</evidence>
<feature type="compositionally biased region" description="Low complexity" evidence="1">
    <location>
        <begin position="172"/>
        <end position="184"/>
    </location>
</feature>
<feature type="compositionally biased region" description="Polar residues" evidence="1">
    <location>
        <begin position="142"/>
        <end position="157"/>
    </location>
</feature>
<dbReference type="Proteomes" id="UP000799766">
    <property type="component" value="Unassembled WGS sequence"/>
</dbReference>
<dbReference type="OrthoDB" id="4776947at2759"/>
<accession>A0A6A6PCB0</accession>
<keyword evidence="2" id="KW-0732">Signal</keyword>
<feature type="chain" id="PRO_5025477155" description="Extracellular membrane protein CFEM domain-containing protein" evidence="2">
    <location>
        <begin position="21"/>
        <end position="282"/>
    </location>
</feature>
<evidence type="ECO:0008006" key="5">
    <source>
        <dbReference type="Google" id="ProtNLM"/>
    </source>
</evidence>
<evidence type="ECO:0000256" key="2">
    <source>
        <dbReference type="SAM" id="SignalP"/>
    </source>
</evidence>
<feature type="compositionally biased region" description="Low complexity" evidence="1">
    <location>
        <begin position="114"/>
        <end position="141"/>
    </location>
</feature>
<gene>
    <name evidence="3" type="ORF">BDY21DRAFT_360583</name>
</gene>
<evidence type="ECO:0000256" key="1">
    <source>
        <dbReference type="SAM" id="MobiDB-lite"/>
    </source>
</evidence>
<dbReference type="EMBL" id="MU001671">
    <property type="protein sequence ID" value="KAF2461479.1"/>
    <property type="molecule type" value="Genomic_DNA"/>
</dbReference>
<keyword evidence="4" id="KW-1185">Reference proteome</keyword>
<sequence length="282" mass="28659">MFSKTAFVFAFFAVARLATATPPACLLAAVNECPDPSDLEAVCGDYGSDVQSFLGSNCGDYEEDAMSAFDETCSSAGHSVGTFTLGPFTTIRLPEQLSLTYVGIASYSATATGSATRSGHSSTGTAHASGSASASASGTGSMPTYGSGNATITTGSLAPTSTGGSEGGSEGGASASGSAVPTGSDGAAGRIEMGALGALAAAVAGLAAALRPFWDMVKMRISPVQVSSGRRKAMWIRGWYRDRKLHTLESFGKYDKCVPLSLKLVDGYWSTSLMPATGMDPK</sequence>